<protein>
    <recommendedName>
        <fullName evidence="1">N-acetyltransferase domain-containing protein</fullName>
    </recommendedName>
</protein>
<feature type="domain" description="N-acetyltransferase" evidence="1">
    <location>
        <begin position="111"/>
        <end position="242"/>
    </location>
</feature>
<keyword evidence="3" id="KW-1185">Reference proteome</keyword>
<dbReference type="SUPFAM" id="SSF55729">
    <property type="entry name" value="Acyl-CoA N-acyltransferases (Nat)"/>
    <property type="match status" value="1"/>
</dbReference>
<gene>
    <name evidence="2" type="ORF">K504DRAFT_455567</name>
</gene>
<dbReference type="PANTHER" id="PTHR43138">
    <property type="entry name" value="ACETYLTRANSFERASE, GNAT FAMILY"/>
    <property type="match status" value="1"/>
</dbReference>
<accession>A0A6G1K832</accession>
<evidence type="ECO:0000259" key="1">
    <source>
        <dbReference type="PROSITE" id="PS51186"/>
    </source>
</evidence>
<dbReference type="PANTHER" id="PTHR43138:SF1">
    <property type="entry name" value="N-ACETYLTRANSFERASE ACA1"/>
    <property type="match status" value="1"/>
</dbReference>
<dbReference type="Gene3D" id="3.40.630.30">
    <property type="match status" value="1"/>
</dbReference>
<organism evidence="2 3">
    <name type="scientific">Pleomassaria siparia CBS 279.74</name>
    <dbReference type="NCBI Taxonomy" id="1314801"/>
    <lineage>
        <taxon>Eukaryota</taxon>
        <taxon>Fungi</taxon>
        <taxon>Dikarya</taxon>
        <taxon>Ascomycota</taxon>
        <taxon>Pezizomycotina</taxon>
        <taxon>Dothideomycetes</taxon>
        <taxon>Pleosporomycetidae</taxon>
        <taxon>Pleosporales</taxon>
        <taxon>Pleomassariaceae</taxon>
        <taxon>Pleomassaria</taxon>
    </lineage>
</organism>
<dbReference type="InterPro" id="IPR052742">
    <property type="entry name" value="Mito_N-acetyltransferase"/>
</dbReference>
<dbReference type="EMBL" id="MU005771">
    <property type="protein sequence ID" value="KAF2708601.1"/>
    <property type="molecule type" value="Genomic_DNA"/>
</dbReference>
<reference evidence="2" key="1">
    <citation type="journal article" date="2020" name="Stud. Mycol.">
        <title>101 Dothideomycetes genomes: a test case for predicting lifestyles and emergence of pathogens.</title>
        <authorList>
            <person name="Haridas S."/>
            <person name="Albert R."/>
            <person name="Binder M."/>
            <person name="Bloem J."/>
            <person name="Labutti K."/>
            <person name="Salamov A."/>
            <person name="Andreopoulos B."/>
            <person name="Baker S."/>
            <person name="Barry K."/>
            <person name="Bills G."/>
            <person name="Bluhm B."/>
            <person name="Cannon C."/>
            <person name="Castanera R."/>
            <person name="Culley D."/>
            <person name="Daum C."/>
            <person name="Ezra D."/>
            <person name="Gonzalez J."/>
            <person name="Henrissat B."/>
            <person name="Kuo A."/>
            <person name="Liang C."/>
            <person name="Lipzen A."/>
            <person name="Lutzoni F."/>
            <person name="Magnuson J."/>
            <person name="Mondo S."/>
            <person name="Nolan M."/>
            <person name="Ohm R."/>
            <person name="Pangilinan J."/>
            <person name="Park H.-J."/>
            <person name="Ramirez L."/>
            <person name="Alfaro M."/>
            <person name="Sun H."/>
            <person name="Tritt A."/>
            <person name="Yoshinaga Y."/>
            <person name="Zwiers L.-H."/>
            <person name="Turgeon B."/>
            <person name="Goodwin S."/>
            <person name="Spatafora J."/>
            <person name="Crous P."/>
            <person name="Grigoriev I."/>
        </authorList>
    </citation>
    <scope>NUCLEOTIDE SEQUENCE</scope>
    <source>
        <strain evidence="2">CBS 279.74</strain>
    </source>
</reference>
<dbReference type="OrthoDB" id="10264707at2759"/>
<dbReference type="InterPro" id="IPR000182">
    <property type="entry name" value="GNAT_dom"/>
</dbReference>
<dbReference type="GO" id="GO:0016747">
    <property type="term" value="F:acyltransferase activity, transferring groups other than amino-acyl groups"/>
    <property type="evidence" value="ECO:0007669"/>
    <property type="project" value="InterPro"/>
</dbReference>
<name>A0A6G1K832_9PLEO</name>
<dbReference type="InterPro" id="IPR016181">
    <property type="entry name" value="Acyl_CoA_acyltransferase"/>
</dbReference>
<dbReference type="Pfam" id="PF00583">
    <property type="entry name" value="Acetyltransf_1"/>
    <property type="match status" value="1"/>
</dbReference>
<dbReference type="AlphaFoldDB" id="A0A6G1K832"/>
<sequence>MAYGKVRGIEKPMGEIPARIYPVEKASETQSAILTVHLDFSAGDELDVDLAQKLHDDFNEEIAQGRTYPQEDTMHLTEYKAYFQSYDLVLGFILTQSQLQFLHPSSSDIPAIGKPLTSSQLSSIKIGQSKLRNLTEPSSVAVSLPNESHTYAFAYYIKPNYPGRSSHLCNAGFMVPASSRGSGLGRIAARSFCFYAPACGYRGSVFNLVYANNDASLKLWQKLGFQNVGRIPEAGRLKKKDGGGEEEYVDAWVVYGDFGKIGHRDDGEPGR</sequence>
<dbReference type="PROSITE" id="PS51186">
    <property type="entry name" value="GNAT"/>
    <property type="match status" value="1"/>
</dbReference>
<evidence type="ECO:0000313" key="3">
    <source>
        <dbReference type="Proteomes" id="UP000799428"/>
    </source>
</evidence>
<evidence type="ECO:0000313" key="2">
    <source>
        <dbReference type="EMBL" id="KAF2708601.1"/>
    </source>
</evidence>
<proteinExistence type="predicted"/>
<dbReference type="GO" id="GO:0005634">
    <property type="term" value="C:nucleus"/>
    <property type="evidence" value="ECO:0007669"/>
    <property type="project" value="TreeGrafter"/>
</dbReference>
<dbReference type="Proteomes" id="UP000799428">
    <property type="component" value="Unassembled WGS sequence"/>
</dbReference>